<protein>
    <submittedName>
        <fullName evidence="1">Uncharacterized protein</fullName>
    </submittedName>
</protein>
<gene>
    <name evidence="1" type="ORF">Ae201684_013834</name>
</gene>
<dbReference type="VEuPathDB" id="FungiDB:AeMF1_017247"/>
<sequence>MCVQALVQKLFATVKADAPRDYLVLGEIAALQDTGKIPLPVDLMHLGILFELNGSDRDMMTPGQFELDAICDFVERCLEQEKREAHPLAPSLFKYNKEAQSLFGLWQVAADDGIEVIVAWLMAVLQQNSTLEAPGLDDATLDLLQRVLCLDDGWKQDMMSTPSDIETFLLNFFTGWMNQLGRFGIKRRA</sequence>
<dbReference type="Proteomes" id="UP000481153">
    <property type="component" value="Unassembled WGS sequence"/>
</dbReference>
<evidence type="ECO:0000313" key="1">
    <source>
        <dbReference type="EMBL" id="KAF0728283.1"/>
    </source>
</evidence>
<dbReference type="EMBL" id="VJMJ01000179">
    <property type="protein sequence ID" value="KAF0728283.1"/>
    <property type="molecule type" value="Genomic_DNA"/>
</dbReference>
<proteinExistence type="predicted"/>
<keyword evidence="2" id="KW-1185">Reference proteome</keyword>
<evidence type="ECO:0000313" key="2">
    <source>
        <dbReference type="Proteomes" id="UP000481153"/>
    </source>
</evidence>
<name>A0A6G0WLV5_9STRA</name>
<comment type="caution">
    <text evidence="1">The sequence shown here is derived from an EMBL/GenBank/DDBJ whole genome shotgun (WGS) entry which is preliminary data.</text>
</comment>
<reference evidence="1 2" key="1">
    <citation type="submission" date="2019-07" db="EMBL/GenBank/DDBJ databases">
        <title>Genomics analysis of Aphanomyces spp. identifies a new class of oomycete effector associated with host adaptation.</title>
        <authorList>
            <person name="Gaulin E."/>
        </authorList>
    </citation>
    <scope>NUCLEOTIDE SEQUENCE [LARGE SCALE GENOMIC DNA]</scope>
    <source>
        <strain evidence="1 2">ATCC 201684</strain>
    </source>
</reference>
<organism evidence="1 2">
    <name type="scientific">Aphanomyces euteiches</name>
    <dbReference type="NCBI Taxonomy" id="100861"/>
    <lineage>
        <taxon>Eukaryota</taxon>
        <taxon>Sar</taxon>
        <taxon>Stramenopiles</taxon>
        <taxon>Oomycota</taxon>
        <taxon>Saprolegniomycetes</taxon>
        <taxon>Saprolegniales</taxon>
        <taxon>Verrucalvaceae</taxon>
        <taxon>Aphanomyces</taxon>
    </lineage>
</organism>
<dbReference type="AlphaFoldDB" id="A0A6G0WLV5"/>
<accession>A0A6G0WLV5</accession>